<dbReference type="Gene3D" id="3.40.640.10">
    <property type="entry name" value="Type I PLP-dependent aspartate aminotransferase-like (Major domain)"/>
    <property type="match status" value="1"/>
</dbReference>
<dbReference type="InterPro" id="IPR015422">
    <property type="entry name" value="PyrdxlP-dep_Trfase_small"/>
</dbReference>
<dbReference type="Proteomes" id="UP000053246">
    <property type="component" value="Unassembled WGS sequence"/>
</dbReference>
<dbReference type="EMBL" id="LMWI01000002">
    <property type="protein sequence ID" value="KUJ45332.1"/>
    <property type="molecule type" value="Genomic_DNA"/>
</dbReference>
<gene>
    <name evidence="5" type="ORF">ADL17_19835</name>
</gene>
<dbReference type="Pfam" id="PF01041">
    <property type="entry name" value="DegT_DnrJ_EryC1"/>
    <property type="match status" value="1"/>
</dbReference>
<evidence type="ECO:0000256" key="1">
    <source>
        <dbReference type="ARBA" id="ARBA00001933"/>
    </source>
</evidence>
<comment type="similarity">
    <text evidence="4">Belongs to the DegT/DnrJ/EryC1 family.</text>
</comment>
<dbReference type="PANTHER" id="PTHR30244:SF34">
    <property type="entry name" value="DTDP-4-AMINO-4,6-DIDEOXYGALACTOSE TRANSAMINASE"/>
    <property type="match status" value="1"/>
</dbReference>
<sequence>MINIFQPSLGEAELAAVAEVFATNWIGKGARVDGFETAFAQHIGVPRPLVTSFNSCTAATFTAVELAGIGPGDEVIIPTVCFVGVANAVAAAGARPVFCDVATRTLNPSVADLDAVRTERTRAVIVLHYGGHPGDIVAIADWCRDNGILLIEDAAIAIASRVDGRACGTFGDMAAWSFDHGKIVVTVDGGMLYVRDPELAERAPTLAYLGLEQSSGYDSALRQRTRWWDFEVSSFSGRSVTNDVLAAIGAVQLRRLPEFIARRREIAAHYDEALANVGGVACPPPLPAGHETSYYMYWIQFDGDIRDEIARDLYEEGIYTSFRYPPLHRVKAYGSDARLPCAEEAAERTLLLPIHQALTDAEVERVAETVRRRVQVRSAR</sequence>
<dbReference type="CDD" id="cd00616">
    <property type="entry name" value="AHBA_syn"/>
    <property type="match status" value="1"/>
</dbReference>
<organism evidence="5 6">
    <name type="scientific">Micromonospora maris</name>
    <dbReference type="NCBI Taxonomy" id="1003110"/>
    <lineage>
        <taxon>Bacteria</taxon>
        <taxon>Bacillati</taxon>
        <taxon>Actinomycetota</taxon>
        <taxon>Actinomycetes</taxon>
        <taxon>Micromonosporales</taxon>
        <taxon>Micromonosporaceae</taxon>
        <taxon>Micromonospora</taxon>
    </lineage>
</organism>
<dbReference type="GO" id="GO:0000271">
    <property type="term" value="P:polysaccharide biosynthetic process"/>
    <property type="evidence" value="ECO:0007669"/>
    <property type="project" value="TreeGrafter"/>
</dbReference>
<keyword evidence="5" id="KW-0032">Aminotransferase</keyword>
<feature type="modified residue" description="N6-(pyridoxal phosphate)lysine" evidence="3">
    <location>
        <position position="182"/>
    </location>
</feature>
<dbReference type="InterPro" id="IPR000653">
    <property type="entry name" value="DegT/StrS_aminotransferase"/>
</dbReference>
<dbReference type="AlphaFoldDB" id="A0A9X0I232"/>
<evidence type="ECO:0000256" key="2">
    <source>
        <dbReference type="PIRSR" id="PIRSR000390-1"/>
    </source>
</evidence>
<dbReference type="PIRSF" id="PIRSF000390">
    <property type="entry name" value="PLP_StrS"/>
    <property type="match status" value="1"/>
</dbReference>
<dbReference type="SUPFAM" id="SSF53383">
    <property type="entry name" value="PLP-dependent transferases"/>
    <property type="match status" value="1"/>
</dbReference>
<protein>
    <submittedName>
        <fullName evidence="5">Glutamine--scyllo-inositol aminotransferase</fullName>
    </submittedName>
</protein>
<accession>A0A9X0I232</accession>
<name>A0A9X0I232_9ACTN</name>
<evidence type="ECO:0000256" key="3">
    <source>
        <dbReference type="PIRSR" id="PIRSR000390-2"/>
    </source>
</evidence>
<dbReference type="GO" id="GO:0008483">
    <property type="term" value="F:transaminase activity"/>
    <property type="evidence" value="ECO:0007669"/>
    <property type="project" value="UniProtKB-KW"/>
</dbReference>
<evidence type="ECO:0000313" key="6">
    <source>
        <dbReference type="Proteomes" id="UP000053246"/>
    </source>
</evidence>
<evidence type="ECO:0000256" key="4">
    <source>
        <dbReference type="RuleBase" id="RU004508"/>
    </source>
</evidence>
<feature type="active site" description="Proton acceptor" evidence="2">
    <location>
        <position position="182"/>
    </location>
</feature>
<dbReference type="InterPro" id="IPR015421">
    <property type="entry name" value="PyrdxlP-dep_Trfase_major"/>
</dbReference>
<keyword evidence="3 4" id="KW-0663">Pyridoxal phosphate</keyword>
<keyword evidence="5" id="KW-0808">Transferase</keyword>
<dbReference type="OMA" id="DKYTWID"/>
<dbReference type="InterPro" id="IPR015424">
    <property type="entry name" value="PyrdxlP-dep_Trfase"/>
</dbReference>
<keyword evidence="6" id="KW-1185">Reference proteome</keyword>
<dbReference type="GO" id="GO:0030170">
    <property type="term" value="F:pyridoxal phosphate binding"/>
    <property type="evidence" value="ECO:0007669"/>
    <property type="project" value="TreeGrafter"/>
</dbReference>
<evidence type="ECO:0000313" key="5">
    <source>
        <dbReference type="EMBL" id="KUJ45332.1"/>
    </source>
</evidence>
<dbReference type="RefSeq" id="WP_013734692.1">
    <property type="nucleotide sequence ID" value="NZ_LMWI01000002.1"/>
</dbReference>
<reference evidence="5 6" key="1">
    <citation type="submission" date="2015-10" db="EMBL/GenBank/DDBJ databases">
        <authorList>
            <person name="Ju K.-S."/>
            <person name="Doroghazi J.R."/>
            <person name="Metcalf W.W."/>
        </authorList>
    </citation>
    <scope>NUCLEOTIDE SEQUENCE [LARGE SCALE GENOMIC DNA]</scope>
    <source>
        <strain evidence="5 6">NRRL B-24793</strain>
    </source>
</reference>
<proteinExistence type="inferred from homology"/>
<comment type="cofactor">
    <cofactor evidence="1">
        <name>pyridoxal 5'-phosphate</name>
        <dbReference type="ChEBI" id="CHEBI:597326"/>
    </cofactor>
</comment>
<dbReference type="PANTHER" id="PTHR30244">
    <property type="entry name" value="TRANSAMINASE"/>
    <property type="match status" value="1"/>
</dbReference>
<dbReference type="Gene3D" id="3.90.1150.10">
    <property type="entry name" value="Aspartate Aminotransferase, domain 1"/>
    <property type="match status" value="1"/>
</dbReference>
<comment type="caution">
    <text evidence="5">The sequence shown here is derived from an EMBL/GenBank/DDBJ whole genome shotgun (WGS) entry which is preliminary data.</text>
</comment>